<dbReference type="GO" id="GO:0016020">
    <property type="term" value="C:membrane"/>
    <property type="evidence" value="ECO:0007669"/>
    <property type="project" value="UniProtKB-SubCell"/>
</dbReference>
<evidence type="ECO:0000256" key="9">
    <source>
        <dbReference type="ARBA" id="ARBA00022989"/>
    </source>
</evidence>
<organism evidence="13 14">
    <name type="scientific">Biomphalaria pfeifferi</name>
    <name type="common">Bloodfluke planorb</name>
    <name type="synonym">Freshwater snail</name>
    <dbReference type="NCBI Taxonomy" id="112525"/>
    <lineage>
        <taxon>Eukaryota</taxon>
        <taxon>Metazoa</taxon>
        <taxon>Spiralia</taxon>
        <taxon>Lophotrochozoa</taxon>
        <taxon>Mollusca</taxon>
        <taxon>Gastropoda</taxon>
        <taxon>Heterobranchia</taxon>
        <taxon>Euthyneura</taxon>
        <taxon>Panpulmonata</taxon>
        <taxon>Hygrophila</taxon>
        <taxon>Lymnaeoidea</taxon>
        <taxon>Planorbidae</taxon>
        <taxon>Biomphalaria</taxon>
    </lineage>
</organism>
<evidence type="ECO:0000313" key="14">
    <source>
        <dbReference type="Proteomes" id="UP001233172"/>
    </source>
</evidence>
<evidence type="ECO:0000256" key="1">
    <source>
        <dbReference type="ARBA" id="ARBA00004141"/>
    </source>
</evidence>
<keyword evidence="8 11" id="KW-0812">Transmembrane</keyword>
<keyword evidence="10 11" id="KW-0472">Membrane</keyword>
<comment type="pathway">
    <text evidence="3">Sphingolipid metabolism.</text>
</comment>
<reference evidence="13" key="2">
    <citation type="submission" date="2023-04" db="EMBL/GenBank/DDBJ databases">
        <authorList>
            <person name="Bu L."/>
            <person name="Lu L."/>
            <person name="Laidemitt M.R."/>
            <person name="Zhang S.M."/>
            <person name="Mutuku M."/>
            <person name="Mkoji G."/>
            <person name="Steinauer M."/>
            <person name="Loker E.S."/>
        </authorList>
    </citation>
    <scope>NUCLEOTIDE SEQUENCE</scope>
    <source>
        <strain evidence="13">KasaAsao</strain>
        <tissue evidence="13">Whole Snail</tissue>
    </source>
</reference>
<dbReference type="SUPFAM" id="SSF53448">
    <property type="entry name" value="Nucleotide-diphospho-sugar transferases"/>
    <property type="match status" value="1"/>
</dbReference>
<evidence type="ECO:0000256" key="2">
    <source>
        <dbReference type="ARBA" id="ARBA00004760"/>
    </source>
</evidence>
<evidence type="ECO:0000256" key="7">
    <source>
        <dbReference type="ARBA" id="ARBA00022679"/>
    </source>
</evidence>
<dbReference type="PANTHER" id="PTHR12726">
    <property type="entry name" value="CERAMIDE GLUCOSYLTRANSFERASE"/>
    <property type="match status" value="1"/>
</dbReference>
<keyword evidence="12" id="KW-0732">Signal</keyword>
<protein>
    <recommendedName>
        <fullName evidence="5">ceramide glucosyltransferase</fullName>
        <ecNumber evidence="5">2.4.1.80</ecNumber>
    </recommendedName>
</protein>
<dbReference type="InterPro" id="IPR029044">
    <property type="entry name" value="Nucleotide-diphossugar_trans"/>
</dbReference>
<dbReference type="AlphaFoldDB" id="A0AAD8EYB8"/>
<feature type="transmembrane region" description="Helical" evidence="11">
    <location>
        <begin position="235"/>
        <end position="254"/>
    </location>
</feature>
<evidence type="ECO:0000256" key="11">
    <source>
        <dbReference type="SAM" id="Phobius"/>
    </source>
</evidence>
<feature type="transmembrane region" description="Helical" evidence="11">
    <location>
        <begin position="393"/>
        <end position="413"/>
    </location>
</feature>
<dbReference type="EC" id="2.4.1.80" evidence="5"/>
<feature type="transmembrane region" description="Helical" evidence="11">
    <location>
        <begin position="321"/>
        <end position="343"/>
    </location>
</feature>
<comment type="caution">
    <text evidence="13">The sequence shown here is derived from an EMBL/GenBank/DDBJ whole genome shotgun (WGS) entry which is preliminary data.</text>
</comment>
<dbReference type="GO" id="GO:0006679">
    <property type="term" value="P:glucosylceramide biosynthetic process"/>
    <property type="evidence" value="ECO:0007669"/>
    <property type="project" value="TreeGrafter"/>
</dbReference>
<sequence length="436" mass="49824">MAVVHYSVVLLVLCLTTSTSHNTRDTDRSQFGMWSWDPEDTLYYVQFILASVALMIYTGVMFFTIVSLVASKLYLHKPSGMLEMGDVVPGVSIIKPLMGVDPLLEYNLESHFKLAYPKFELLFCFHDDQDAAISLVNKLHERYHHVDVKLFIGGAKDIVNPMVQNMAPAYNAVQYEFVWISSSRIEASDVILNDMTSKLQKPNVALVHQIPFTTDSPGFGSTVEKIYFGSAMARFYIAFNMLGLCCVTGMSYIFKKTSLDQVNGLAWYGRYLAEDFFLTNALHERGKLVMSAIPAKQNVGQTTLCGFIDRMVRWVRLRLNMMTIVTLFLEPLCDCFPLGAITAWSLHHFFDIHPLYFLLAHVFSWIIMDYVLVSNVQNGPLLFSKFEFVRGWFIRELSATYVFIIAVVNLHYINWGHRKFRVKFGGLTELVHDEIL</sequence>
<dbReference type="Pfam" id="PF13506">
    <property type="entry name" value="Glyco_transf_21"/>
    <property type="match status" value="1"/>
</dbReference>
<evidence type="ECO:0000256" key="4">
    <source>
        <dbReference type="ARBA" id="ARBA00006739"/>
    </source>
</evidence>
<evidence type="ECO:0000256" key="10">
    <source>
        <dbReference type="ARBA" id="ARBA00023136"/>
    </source>
</evidence>
<name>A0AAD8EYB8_BIOPF</name>
<feature type="signal peptide" evidence="12">
    <location>
        <begin position="1"/>
        <end position="20"/>
    </location>
</feature>
<comment type="similarity">
    <text evidence="4">Belongs to the glycosyltransferase 2 family.</text>
</comment>
<feature type="transmembrane region" description="Helical" evidence="11">
    <location>
        <begin position="44"/>
        <end position="70"/>
    </location>
</feature>
<comment type="subcellular location">
    <subcellularLocation>
        <location evidence="1">Membrane</location>
        <topology evidence="1">Multi-pass membrane protein</topology>
    </subcellularLocation>
</comment>
<evidence type="ECO:0000256" key="8">
    <source>
        <dbReference type="ARBA" id="ARBA00022692"/>
    </source>
</evidence>
<evidence type="ECO:0000313" key="13">
    <source>
        <dbReference type="EMBL" id="KAK0043234.1"/>
    </source>
</evidence>
<reference evidence="13" key="1">
    <citation type="journal article" date="2023" name="PLoS Negl. Trop. Dis.">
        <title>A genome sequence for Biomphalaria pfeifferi, the major vector snail for the human-infecting parasite Schistosoma mansoni.</title>
        <authorList>
            <person name="Bu L."/>
            <person name="Lu L."/>
            <person name="Laidemitt M.R."/>
            <person name="Zhang S.M."/>
            <person name="Mutuku M."/>
            <person name="Mkoji G."/>
            <person name="Steinauer M."/>
            <person name="Loker E.S."/>
        </authorList>
    </citation>
    <scope>NUCLEOTIDE SEQUENCE</scope>
    <source>
        <strain evidence="13">KasaAsao</strain>
    </source>
</reference>
<dbReference type="Proteomes" id="UP001233172">
    <property type="component" value="Unassembled WGS sequence"/>
</dbReference>
<accession>A0AAD8EYB8</accession>
<feature type="chain" id="PRO_5042211649" description="ceramide glucosyltransferase" evidence="12">
    <location>
        <begin position="21"/>
        <end position="436"/>
    </location>
</feature>
<proteinExistence type="inferred from homology"/>
<comment type="pathway">
    <text evidence="2">Lipid metabolism; sphingolipid metabolism.</text>
</comment>
<evidence type="ECO:0000256" key="5">
    <source>
        <dbReference type="ARBA" id="ARBA00012699"/>
    </source>
</evidence>
<keyword evidence="7" id="KW-0808">Transferase</keyword>
<feature type="transmembrane region" description="Helical" evidence="11">
    <location>
        <begin position="355"/>
        <end position="373"/>
    </location>
</feature>
<keyword evidence="6" id="KW-0328">Glycosyltransferase</keyword>
<dbReference type="EMBL" id="JASAOG010000221">
    <property type="protein sequence ID" value="KAK0043234.1"/>
    <property type="molecule type" value="Genomic_DNA"/>
</dbReference>
<gene>
    <name evidence="13" type="ORF">Bpfe_027328</name>
</gene>
<dbReference type="PANTHER" id="PTHR12726:SF0">
    <property type="entry name" value="CERAMIDE GLUCOSYLTRANSFERASE"/>
    <property type="match status" value="1"/>
</dbReference>
<keyword evidence="9 11" id="KW-1133">Transmembrane helix</keyword>
<evidence type="ECO:0000256" key="12">
    <source>
        <dbReference type="SAM" id="SignalP"/>
    </source>
</evidence>
<evidence type="ECO:0000256" key="6">
    <source>
        <dbReference type="ARBA" id="ARBA00022676"/>
    </source>
</evidence>
<dbReference type="InterPro" id="IPR025993">
    <property type="entry name" value="Ceramide_glucosylTrfase"/>
</dbReference>
<keyword evidence="14" id="KW-1185">Reference proteome</keyword>
<dbReference type="GO" id="GO:0008120">
    <property type="term" value="F:ceramide glucosyltransferase activity"/>
    <property type="evidence" value="ECO:0007669"/>
    <property type="project" value="UniProtKB-EC"/>
</dbReference>
<evidence type="ECO:0000256" key="3">
    <source>
        <dbReference type="ARBA" id="ARBA00004991"/>
    </source>
</evidence>